<dbReference type="AlphaFoldDB" id="A0A3S4XZU4"/>
<keyword evidence="2" id="KW-1185">Reference proteome</keyword>
<proteinExistence type="predicted"/>
<organism evidence="1 2">
    <name type="scientific">Falsigemmobacter intermedius</name>
    <dbReference type="NCBI Taxonomy" id="1553448"/>
    <lineage>
        <taxon>Bacteria</taxon>
        <taxon>Pseudomonadati</taxon>
        <taxon>Pseudomonadota</taxon>
        <taxon>Alphaproteobacteria</taxon>
        <taxon>Rhodobacterales</taxon>
        <taxon>Paracoccaceae</taxon>
        <taxon>Falsigemmobacter</taxon>
    </lineage>
</organism>
<comment type="caution">
    <text evidence="1">The sequence shown here is derived from an EMBL/GenBank/DDBJ whole genome shotgun (WGS) entry which is preliminary data.</text>
</comment>
<dbReference type="EMBL" id="SBLC01000002">
    <property type="protein sequence ID" value="RWY44763.1"/>
    <property type="molecule type" value="Genomic_DNA"/>
</dbReference>
<dbReference type="RefSeq" id="WP_128486562.1">
    <property type="nucleotide sequence ID" value="NZ_JBHLXB010000026.1"/>
</dbReference>
<dbReference type="Proteomes" id="UP000287168">
    <property type="component" value="Unassembled WGS sequence"/>
</dbReference>
<gene>
    <name evidence="1" type="ORF">EP867_02205</name>
</gene>
<dbReference type="InterPro" id="IPR008320">
    <property type="entry name" value="UCP032025"/>
</dbReference>
<evidence type="ECO:0000313" key="1">
    <source>
        <dbReference type="EMBL" id="RWY44763.1"/>
    </source>
</evidence>
<name>A0A3S4XZU4_9RHOB</name>
<sequence length="142" mass="16125">MTKVVNIIKLCVGAEDVSDLQRWQDAQRHRWPEGRCVHVTRSWPKREAEALNGSLYWVFKGQILARQRILGFEDATGADGITRCAFHLDPEIIRTQATPRRPFQGWRYLEAKDSPPDLPKSRPADDVLPPALEAALAEIGLR</sequence>
<protein>
    <submittedName>
        <fullName evidence="1">DUF1489 family protein</fullName>
    </submittedName>
</protein>
<dbReference type="PIRSF" id="PIRSF032025">
    <property type="entry name" value="UCP032025"/>
    <property type="match status" value="1"/>
</dbReference>
<accession>A0A3S4XZU4</accession>
<evidence type="ECO:0000313" key="2">
    <source>
        <dbReference type="Proteomes" id="UP000287168"/>
    </source>
</evidence>
<dbReference type="Pfam" id="PF07370">
    <property type="entry name" value="DUF1489"/>
    <property type="match status" value="1"/>
</dbReference>
<reference evidence="1 2" key="1">
    <citation type="journal article" date="2015" name="Int. J. Syst. Evol. Microbiol.">
        <title>Gemmobacter intermedius sp. nov., isolated from a white stork (Ciconia ciconia).</title>
        <authorList>
            <person name="Kampfer P."/>
            <person name="Jerzak L."/>
            <person name="Wilharm G."/>
            <person name="Golke J."/>
            <person name="Busse H.J."/>
            <person name="Glaeser S.P."/>
        </authorList>
    </citation>
    <scope>NUCLEOTIDE SEQUENCE [LARGE SCALE GENOMIC DNA]</scope>
    <source>
        <strain evidence="1 2">119/4</strain>
    </source>
</reference>
<dbReference type="OrthoDB" id="9798292at2"/>